<accession>A0AAV5FIU3</accession>
<keyword evidence="3" id="KW-0808">Transferase</keyword>
<gene>
    <name evidence="9" type="primary">gb22830</name>
    <name evidence="9" type="ORF">PR202_gb22830</name>
</gene>
<evidence type="ECO:0000313" key="10">
    <source>
        <dbReference type="Proteomes" id="UP001054889"/>
    </source>
</evidence>
<keyword evidence="7" id="KW-0539">Nucleus</keyword>
<keyword evidence="10" id="KW-1185">Reference proteome</keyword>
<keyword evidence="6" id="KW-0238">DNA-binding</keyword>
<evidence type="ECO:0000256" key="6">
    <source>
        <dbReference type="ARBA" id="ARBA00023125"/>
    </source>
</evidence>
<reference evidence="9" key="1">
    <citation type="journal article" date="2018" name="DNA Res.">
        <title>Multiple hybrid de novo genome assembly of finger millet, an orphan allotetraploid crop.</title>
        <authorList>
            <person name="Hatakeyama M."/>
            <person name="Aluri S."/>
            <person name="Balachadran M.T."/>
            <person name="Sivarajan S.R."/>
            <person name="Patrignani A."/>
            <person name="Gruter S."/>
            <person name="Poveda L."/>
            <person name="Shimizu-Inatsugi R."/>
            <person name="Baeten J."/>
            <person name="Francoijs K.J."/>
            <person name="Nataraja K.N."/>
            <person name="Reddy Y.A.N."/>
            <person name="Phadnis S."/>
            <person name="Ravikumar R.L."/>
            <person name="Schlapbach R."/>
            <person name="Sreeman S.M."/>
            <person name="Shimizu K.K."/>
        </authorList>
    </citation>
    <scope>NUCLEOTIDE SEQUENCE</scope>
</reference>
<evidence type="ECO:0000256" key="3">
    <source>
        <dbReference type="ARBA" id="ARBA00022679"/>
    </source>
</evidence>
<dbReference type="InterPro" id="IPR030380">
    <property type="entry name" value="SAM_MeTfrase_DRM"/>
</dbReference>
<evidence type="ECO:0000256" key="5">
    <source>
        <dbReference type="ARBA" id="ARBA00022737"/>
    </source>
</evidence>
<evidence type="ECO:0000256" key="7">
    <source>
        <dbReference type="ARBA" id="ARBA00023242"/>
    </source>
</evidence>
<dbReference type="InterPro" id="IPR050390">
    <property type="entry name" value="C5-Methyltransferase"/>
</dbReference>
<sequence length="105" mass="12303">MRAPKGVWAMISRFLYDIKLEFVDSEFTCAAVRKRGYIHNLPVQNRSPLDPLPPKTIFEDFPHVKKWWPSWDSMEKLIFHRTFKANATSLEHIRLALANSQKPPP</sequence>
<proteinExistence type="predicted"/>
<comment type="caution">
    <text evidence="9">The sequence shown here is derived from an EMBL/GenBank/DDBJ whole genome shotgun (WGS) entry which is preliminary data.</text>
</comment>
<keyword evidence="5" id="KW-0677">Repeat</keyword>
<dbReference type="PROSITE" id="PS51680">
    <property type="entry name" value="SAM_MT_DRM"/>
    <property type="match status" value="1"/>
</dbReference>
<dbReference type="GO" id="GO:0003677">
    <property type="term" value="F:DNA binding"/>
    <property type="evidence" value="ECO:0007669"/>
    <property type="project" value="UniProtKB-KW"/>
</dbReference>
<feature type="domain" description="SAM-dependent MTase DRM-type" evidence="8">
    <location>
        <begin position="1"/>
        <end position="105"/>
    </location>
</feature>
<evidence type="ECO:0000256" key="2">
    <source>
        <dbReference type="ARBA" id="ARBA00022603"/>
    </source>
</evidence>
<dbReference type="EMBL" id="BQKI01000085">
    <property type="protein sequence ID" value="GJN34186.1"/>
    <property type="molecule type" value="Genomic_DNA"/>
</dbReference>
<comment type="subcellular location">
    <subcellularLocation>
        <location evidence="1">Nucleus</location>
    </subcellularLocation>
</comment>
<dbReference type="GO" id="GO:0005634">
    <property type="term" value="C:nucleus"/>
    <property type="evidence" value="ECO:0007669"/>
    <property type="project" value="UniProtKB-SubCell"/>
</dbReference>
<dbReference type="Proteomes" id="UP001054889">
    <property type="component" value="Unassembled WGS sequence"/>
</dbReference>
<organism evidence="9 10">
    <name type="scientific">Eleusine coracana subsp. coracana</name>
    <dbReference type="NCBI Taxonomy" id="191504"/>
    <lineage>
        <taxon>Eukaryota</taxon>
        <taxon>Viridiplantae</taxon>
        <taxon>Streptophyta</taxon>
        <taxon>Embryophyta</taxon>
        <taxon>Tracheophyta</taxon>
        <taxon>Spermatophyta</taxon>
        <taxon>Magnoliopsida</taxon>
        <taxon>Liliopsida</taxon>
        <taxon>Poales</taxon>
        <taxon>Poaceae</taxon>
        <taxon>PACMAD clade</taxon>
        <taxon>Chloridoideae</taxon>
        <taxon>Cynodonteae</taxon>
        <taxon>Eleusininae</taxon>
        <taxon>Eleusine</taxon>
    </lineage>
</organism>
<evidence type="ECO:0000313" key="9">
    <source>
        <dbReference type="EMBL" id="GJN34186.1"/>
    </source>
</evidence>
<dbReference type="GO" id="GO:0032259">
    <property type="term" value="P:methylation"/>
    <property type="evidence" value="ECO:0007669"/>
    <property type="project" value="UniProtKB-KW"/>
</dbReference>
<keyword evidence="4" id="KW-0949">S-adenosyl-L-methionine</keyword>
<dbReference type="PANTHER" id="PTHR23068:SF25">
    <property type="entry name" value="DNA (CYTOSINE-5)-METHYLTRANSFERASE DRM2"/>
    <property type="match status" value="1"/>
</dbReference>
<dbReference type="PANTHER" id="PTHR23068">
    <property type="entry name" value="DNA CYTOSINE-5- -METHYLTRANSFERASE 3-RELATED"/>
    <property type="match status" value="1"/>
</dbReference>
<evidence type="ECO:0000259" key="8">
    <source>
        <dbReference type="PROSITE" id="PS51680"/>
    </source>
</evidence>
<name>A0AAV5FIU3_ELECO</name>
<keyword evidence="2" id="KW-0489">Methyltransferase</keyword>
<dbReference type="AlphaFoldDB" id="A0AAV5FIU3"/>
<dbReference type="GO" id="GO:0003886">
    <property type="term" value="F:DNA (cytosine-5-)-methyltransferase activity"/>
    <property type="evidence" value="ECO:0007669"/>
    <property type="project" value="TreeGrafter"/>
</dbReference>
<evidence type="ECO:0000256" key="1">
    <source>
        <dbReference type="ARBA" id="ARBA00004123"/>
    </source>
</evidence>
<evidence type="ECO:0000256" key="4">
    <source>
        <dbReference type="ARBA" id="ARBA00022691"/>
    </source>
</evidence>
<protein>
    <recommendedName>
        <fullName evidence="8">SAM-dependent MTase DRM-type domain-containing protein</fullName>
    </recommendedName>
</protein>
<reference evidence="9" key="2">
    <citation type="submission" date="2021-12" db="EMBL/GenBank/DDBJ databases">
        <title>Resequencing data analysis of finger millet.</title>
        <authorList>
            <person name="Hatakeyama M."/>
            <person name="Aluri S."/>
            <person name="Balachadran M.T."/>
            <person name="Sivarajan S.R."/>
            <person name="Poveda L."/>
            <person name="Shimizu-Inatsugi R."/>
            <person name="Schlapbach R."/>
            <person name="Sreeman S.M."/>
            <person name="Shimizu K.K."/>
        </authorList>
    </citation>
    <scope>NUCLEOTIDE SEQUENCE</scope>
</reference>